<comment type="similarity">
    <text evidence="1 6 7">Belongs to the universal ribosomal protein uS7 family.</text>
</comment>
<dbReference type="STRING" id="1798680.A3J66_03180"/>
<comment type="caution">
    <text evidence="9">The sequence shown here is derived from an EMBL/GenBank/DDBJ whole genome shotgun (WGS) entry which is preliminary data.</text>
</comment>
<keyword evidence="4 6" id="KW-0689">Ribosomal protein</keyword>
<dbReference type="PIRSF" id="PIRSF002122">
    <property type="entry name" value="RPS7p_RPS7a_RPS5e_RPS7o"/>
    <property type="match status" value="1"/>
</dbReference>
<keyword evidence="2 6" id="KW-0699">rRNA-binding</keyword>
<keyword evidence="6" id="KW-0820">tRNA-binding</keyword>
<dbReference type="PANTHER" id="PTHR11205">
    <property type="entry name" value="RIBOSOMAL PROTEIN S7"/>
    <property type="match status" value="1"/>
</dbReference>
<protein>
    <recommendedName>
        <fullName evidence="6">Small ribosomal subunit protein uS7</fullName>
    </recommendedName>
</protein>
<dbReference type="GO" id="GO:0000049">
    <property type="term" value="F:tRNA binding"/>
    <property type="evidence" value="ECO:0007669"/>
    <property type="project" value="UniProtKB-UniRule"/>
</dbReference>
<accession>A0A1F6MAB1</accession>
<dbReference type="FunFam" id="1.10.455.10:FF:000001">
    <property type="entry name" value="30S ribosomal protein S7"/>
    <property type="match status" value="1"/>
</dbReference>
<dbReference type="PROSITE" id="PS00052">
    <property type="entry name" value="RIBOSOMAL_S7"/>
    <property type="match status" value="1"/>
</dbReference>
<keyword evidence="3 6" id="KW-0694">RNA-binding</keyword>
<dbReference type="NCBIfam" id="TIGR01029">
    <property type="entry name" value="rpsG_bact"/>
    <property type="match status" value="1"/>
</dbReference>
<evidence type="ECO:0000256" key="5">
    <source>
        <dbReference type="ARBA" id="ARBA00023274"/>
    </source>
</evidence>
<dbReference type="Proteomes" id="UP000176282">
    <property type="component" value="Unassembled WGS sequence"/>
</dbReference>
<dbReference type="HAMAP" id="MF_00480_B">
    <property type="entry name" value="Ribosomal_uS7_B"/>
    <property type="match status" value="1"/>
</dbReference>
<dbReference type="GO" id="GO:0019843">
    <property type="term" value="F:rRNA binding"/>
    <property type="evidence" value="ECO:0007669"/>
    <property type="project" value="UniProtKB-UniRule"/>
</dbReference>
<evidence type="ECO:0000259" key="8">
    <source>
        <dbReference type="Pfam" id="PF00177"/>
    </source>
</evidence>
<dbReference type="InterPro" id="IPR036823">
    <property type="entry name" value="Ribosomal_uS7_dom_sf"/>
</dbReference>
<dbReference type="InterPro" id="IPR005717">
    <property type="entry name" value="Ribosomal_uS7_bac/org-type"/>
</dbReference>
<dbReference type="Pfam" id="PF00177">
    <property type="entry name" value="Ribosomal_S7"/>
    <property type="match status" value="1"/>
</dbReference>
<dbReference type="EMBL" id="MFQB01000012">
    <property type="protein sequence ID" value="OGH68571.1"/>
    <property type="molecule type" value="Genomic_DNA"/>
</dbReference>
<evidence type="ECO:0000256" key="3">
    <source>
        <dbReference type="ARBA" id="ARBA00022884"/>
    </source>
</evidence>
<dbReference type="SUPFAM" id="SSF47973">
    <property type="entry name" value="Ribosomal protein S7"/>
    <property type="match status" value="1"/>
</dbReference>
<dbReference type="Gene3D" id="1.10.455.10">
    <property type="entry name" value="Ribosomal protein S7 domain"/>
    <property type="match status" value="1"/>
</dbReference>
<evidence type="ECO:0000313" key="10">
    <source>
        <dbReference type="Proteomes" id="UP000176282"/>
    </source>
</evidence>
<evidence type="ECO:0000256" key="2">
    <source>
        <dbReference type="ARBA" id="ARBA00022730"/>
    </source>
</evidence>
<dbReference type="GO" id="GO:0006412">
    <property type="term" value="P:translation"/>
    <property type="evidence" value="ECO:0007669"/>
    <property type="project" value="UniProtKB-UniRule"/>
</dbReference>
<reference evidence="9 10" key="1">
    <citation type="journal article" date="2016" name="Nat. Commun.">
        <title>Thousands of microbial genomes shed light on interconnected biogeochemical processes in an aquifer system.</title>
        <authorList>
            <person name="Anantharaman K."/>
            <person name="Brown C.T."/>
            <person name="Hug L.A."/>
            <person name="Sharon I."/>
            <person name="Castelle C.J."/>
            <person name="Probst A.J."/>
            <person name="Thomas B.C."/>
            <person name="Singh A."/>
            <person name="Wilkins M.J."/>
            <person name="Karaoz U."/>
            <person name="Brodie E.L."/>
            <person name="Williams K.H."/>
            <person name="Hubbard S.S."/>
            <person name="Banfield J.F."/>
        </authorList>
    </citation>
    <scope>NUCLEOTIDE SEQUENCE [LARGE SCALE GENOMIC DNA]</scope>
</reference>
<dbReference type="AlphaFoldDB" id="A0A1F6MAB1"/>
<evidence type="ECO:0000256" key="6">
    <source>
        <dbReference type="HAMAP-Rule" id="MF_00480"/>
    </source>
</evidence>
<evidence type="ECO:0000313" key="9">
    <source>
        <dbReference type="EMBL" id="OGH68571.1"/>
    </source>
</evidence>
<comment type="function">
    <text evidence="6">One of the primary rRNA binding proteins, it binds directly to 16S rRNA where it nucleates assembly of the head domain of the 30S subunit. Is located at the subunit interface close to the decoding center, probably blocks exit of the E-site tRNA.</text>
</comment>
<proteinExistence type="inferred from homology"/>
<evidence type="ECO:0000256" key="7">
    <source>
        <dbReference type="RuleBase" id="RU003619"/>
    </source>
</evidence>
<name>A0A1F6MAB1_9BACT</name>
<evidence type="ECO:0000256" key="4">
    <source>
        <dbReference type="ARBA" id="ARBA00022980"/>
    </source>
</evidence>
<dbReference type="GO" id="GO:0003735">
    <property type="term" value="F:structural constituent of ribosome"/>
    <property type="evidence" value="ECO:0007669"/>
    <property type="project" value="InterPro"/>
</dbReference>
<dbReference type="InterPro" id="IPR020606">
    <property type="entry name" value="Ribosomal_uS7_CS"/>
</dbReference>
<sequence>MRGKRAPKRDILPDPKYQSILLAKFVNYLMDSGKKTIAQDIVYGALENAAKKKGMDEIKLFEKVIETVRPAVEVRSRRVGGANYQVPMPVMGPRGNALAFRWLIEAARGRKGSAMKERLAAEFLDILEGVGGAMKKKEDTHRMAESNKAFAHFARRA</sequence>
<organism evidence="9 10">
    <name type="scientific">Candidatus Magasanikbacteria bacterium RIFCSPHIGHO2_02_FULL_47_14</name>
    <dbReference type="NCBI Taxonomy" id="1798680"/>
    <lineage>
        <taxon>Bacteria</taxon>
        <taxon>Candidatus Magasanikiibacteriota</taxon>
    </lineage>
</organism>
<dbReference type="GO" id="GO:0015935">
    <property type="term" value="C:small ribosomal subunit"/>
    <property type="evidence" value="ECO:0007669"/>
    <property type="project" value="InterPro"/>
</dbReference>
<dbReference type="CDD" id="cd14869">
    <property type="entry name" value="uS7_Bacteria"/>
    <property type="match status" value="1"/>
</dbReference>
<dbReference type="InterPro" id="IPR023798">
    <property type="entry name" value="Ribosomal_uS7_dom"/>
</dbReference>
<dbReference type="InterPro" id="IPR000235">
    <property type="entry name" value="Ribosomal_uS7"/>
</dbReference>
<feature type="domain" description="Small ribosomal subunit protein uS7" evidence="8">
    <location>
        <begin position="2"/>
        <end position="148"/>
    </location>
</feature>
<keyword evidence="5 6" id="KW-0687">Ribonucleoprotein</keyword>
<evidence type="ECO:0000256" key="1">
    <source>
        <dbReference type="ARBA" id="ARBA00007151"/>
    </source>
</evidence>
<comment type="subunit">
    <text evidence="6">Part of the 30S ribosomal subunit. Contacts proteins S9 and S11.</text>
</comment>
<gene>
    <name evidence="6" type="primary">rpsG</name>
    <name evidence="9" type="ORF">A3J66_03180</name>
</gene>